<proteinExistence type="predicted"/>
<sequence>MKKITSLVALLLVVSACGVRQTRDMLTSGDYDGAIQNAVEGLRGNKNAKGKQDYVYMLEEAFAKAKERDLRNIDTWFKDANPQNLERIYETYVQLNARQERIRPLLPVRLLKEGREAIFPFEDYSDQIVSSKNALAKYLYNNSKALLANKDKMVVRRAYDDLVYLQNLSPGFKDTDKLIEEARIKGTDYVSVYTKNETNMVIPIRLENDLLDFSTYGLNDKWTVYHSNRVKGINYDYGLVVNFRQINISPEQIKERELQKEKLIKVGLKNLLDANGQVVKDSLGNPIKVDDMRTVRATIYEFSQFKACQVTAKVDYIDFNTNQLLQTFPLASEFTFNYMYAKYRGDKRACEQDYFQYFDRRAVAFPSNEQMVFDTGNDLKAKLKDIITRNRFRR</sequence>
<dbReference type="RefSeq" id="WP_171221710.1">
    <property type="nucleotide sequence ID" value="NZ_CP121446.1"/>
</dbReference>
<organism evidence="1 2">
    <name type="scientific">Flavobacterium rivulicola</name>
    <dbReference type="NCBI Taxonomy" id="2732161"/>
    <lineage>
        <taxon>Bacteria</taxon>
        <taxon>Pseudomonadati</taxon>
        <taxon>Bacteroidota</taxon>
        <taxon>Flavobacteriia</taxon>
        <taxon>Flavobacteriales</taxon>
        <taxon>Flavobacteriaceae</taxon>
        <taxon>Flavobacterium</taxon>
    </lineage>
</organism>
<accession>A0A7Y3R7T9</accession>
<comment type="caution">
    <text evidence="1">The sequence shown here is derived from an EMBL/GenBank/DDBJ whole genome shotgun (WGS) entry which is preliminary data.</text>
</comment>
<evidence type="ECO:0008006" key="3">
    <source>
        <dbReference type="Google" id="ProtNLM"/>
    </source>
</evidence>
<gene>
    <name evidence="1" type="ORF">HKT18_04630</name>
</gene>
<reference evidence="1 2" key="1">
    <citation type="submission" date="2020-05" db="EMBL/GenBank/DDBJ databases">
        <title>Draft genome of Flavobacterium sp. IMCC34852.</title>
        <authorList>
            <person name="Song J."/>
            <person name="Cho J.-C."/>
        </authorList>
    </citation>
    <scope>NUCLEOTIDE SEQUENCE [LARGE SCALE GENOMIC DNA]</scope>
    <source>
        <strain evidence="1 2">IMCC34852</strain>
    </source>
</reference>
<dbReference type="AlphaFoldDB" id="A0A7Y3R7T9"/>
<evidence type="ECO:0000313" key="2">
    <source>
        <dbReference type="Proteomes" id="UP000536509"/>
    </source>
</evidence>
<dbReference type="PROSITE" id="PS51257">
    <property type="entry name" value="PROKAR_LIPOPROTEIN"/>
    <property type="match status" value="1"/>
</dbReference>
<dbReference type="Proteomes" id="UP000536509">
    <property type="component" value="Unassembled WGS sequence"/>
</dbReference>
<protein>
    <recommendedName>
        <fullName evidence="3">Lipoprotein</fullName>
    </recommendedName>
</protein>
<evidence type="ECO:0000313" key="1">
    <source>
        <dbReference type="EMBL" id="NNT71498.1"/>
    </source>
</evidence>
<name>A0A7Y3R7T9_9FLAO</name>
<keyword evidence="2" id="KW-1185">Reference proteome</keyword>
<dbReference type="EMBL" id="JABEVX010000002">
    <property type="protein sequence ID" value="NNT71498.1"/>
    <property type="molecule type" value="Genomic_DNA"/>
</dbReference>